<accession>A0A812WK82</accession>
<feature type="compositionally biased region" description="Acidic residues" evidence="1">
    <location>
        <begin position="268"/>
        <end position="280"/>
    </location>
</feature>
<keyword evidence="2" id="KW-0812">Transmembrane</keyword>
<name>A0A812WK82_SYMPI</name>
<dbReference type="Proteomes" id="UP000649617">
    <property type="component" value="Unassembled WGS sequence"/>
</dbReference>
<feature type="transmembrane region" description="Helical" evidence="2">
    <location>
        <begin position="1396"/>
        <end position="1416"/>
    </location>
</feature>
<reference evidence="4" key="1">
    <citation type="submission" date="2021-02" db="EMBL/GenBank/DDBJ databases">
        <authorList>
            <person name="Dougan E. K."/>
            <person name="Rhodes N."/>
            <person name="Thang M."/>
            <person name="Chan C."/>
        </authorList>
    </citation>
    <scope>NUCLEOTIDE SEQUENCE</scope>
</reference>
<dbReference type="PROSITE" id="PS50142">
    <property type="entry name" value="RNASE_3_2"/>
    <property type="match status" value="1"/>
</dbReference>
<keyword evidence="2" id="KW-0472">Membrane</keyword>
<comment type="caution">
    <text evidence="4">The sequence shown here is derived from an EMBL/GenBank/DDBJ whole genome shotgun (WGS) entry which is preliminary data.</text>
</comment>
<dbReference type="EMBL" id="CAJNIZ010044193">
    <property type="protein sequence ID" value="CAE7681325.1"/>
    <property type="molecule type" value="Genomic_DNA"/>
</dbReference>
<evidence type="ECO:0000259" key="3">
    <source>
        <dbReference type="PROSITE" id="PS50142"/>
    </source>
</evidence>
<evidence type="ECO:0000313" key="4">
    <source>
        <dbReference type="EMBL" id="CAE7681325.1"/>
    </source>
</evidence>
<sequence>MFGKYFADWASTLDLGMAPGAFQGFDPQSDREAAVFFNGWHLITELSQEINQVKIPWAWWGALLVNLVSCLATTAAFHPDLSPAERLENSMAAFVLLDLGDMLASDECARRNQPKGSCWLHKLTRKNLQFLCGMLAIAVCSLDVGVPFVPRRSSELPLEQFFGYLRSQYGSSQMTIRDYIHASAKKMRQTSLRMKRDPPQPSHAQAHSAITDDEFAACAQRALNSAVKLMACCSDRTPGALLKAYVAYAAKHSADMDLAVSGAADLDIDQDGEPMEDLQDNEAPPPGIVDAPSSSSGDAPGPAMSRSDAECFQLLTQIQAREAADGTSWEEPVLPVINEEHAQRLGTGPQPPPDALDEDCWAFVIGGEEEVDHAKGAADAACGDARAAKVLTLGRALAEARIGGELTSVEPVMPWLWLLLVNLRTKADAHALPDPARTRRLRRKLHWHQLALREAALVREMCGAPSKRTSRAAAWRALTASLKAKCEGSDAADVQQVASGMFVLLVPPGYENWCVGCVLSVWRKTARGSKLTHLPAPSEAVRCVRVAIMRPVEGKMEGTFAAGADSHAMVAAVHRVGLVLQVVQKASQFSTWPDDLVGHLPAITSSAPVPKQSEHPAAEETVQEQENNGDASGSGGAIPGTPSNPKTPKLQQQLVKALAQQLHVKAKSMEKTKAIPCNFTRAKKGDALIAQKMQKLLEIDAAHHAARPLLTTEGRVRGKDGRLGPKWEEIRARAPAFFSAKFEKVRNREAYGKAVHTFLVRLHAELSHEPHTRLLTVPSVALPWSRAEPGGVELLRSTTSPTAVLPVCCIRYKEIKGSEEHPSVVSGPQLLGFAEPSGGFEYLPILTDPHIAHQRASGQLVAWQSIQKVILGAKYKADTMAQVTGSSLSCSEDFGLGIVPQIATILDESRKKGLLGQYLSKPDQAWQTMGDTGLQKELYRRLKEAVPCIDAAGLTKATESVLCNASLAELAQQCGMEELTRTWSKAIRSAHDDQIGKEADAVEALYFFCSDVSEDSGLRQVAHLMVCQLFCKRIAKLYHDASAVKFPVKSQVHSMDSGISQAKEVPSTSSTALPESVVGADMKELNEAFQRTANTHQILVSWEQVDRSDKPAWKISTSCDGKEDGPILWKDVRKAQAILLAKIHWLHCNKPAVYQNLGVFVHGSAAAGPQVPGDADLIIEKGSEILDEDNLLPPQLDGFLTFAELICRVCLAQVLMLMVWQFGRALAHNKVGHFLNISCPGSALSRWLPAMAFALFTFVIGVWGCRVGDEGLPTWALRYSHVCDIFCHAIVASALMGLGFDVALAAREGWLCTFIKQFVFCQDTVEAHGVSGREGETEFGQYLTYSFHSTPAAAEAHAGRKSLCELLRICFMWASFVFMLWAYTLAAYFPDLAPDWIAILVDFVGRFCWAGISFWLMSSALSLRDVARCWRRDGSNCQSTLGIQPSAVETQAQ</sequence>
<feature type="transmembrane region" description="Helical" evidence="2">
    <location>
        <begin position="1244"/>
        <end position="1265"/>
    </location>
</feature>
<keyword evidence="2" id="KW-1133">Transmembrane helix</keyword>
<dbReference type="GO" id="GO:0004525">
    <property type="term" value="F:ribonuclease III activity"/>
    <property type="evidence" value="ECO:0007669"/>
    <property type="project" value="InterPro"/>
</dbReference>
<proteinExistence type="predicted"/>
<dbReference type="InterPro" id="IPR000999">
    <property type="entry name" value="RNase_III_dom"/>
</dbReference>
<evidence type="ECO:0000256" key="2">
    <source>
        <dbReference type="SAM" id="Phobius"/>
    </source>
</evidence>
<feature type="compositionally biased region" description="Low complexity" evidence="1">
    <location>
        <begin position="290"/>
        <end position="303"/>
    </location>
</feature>
<feature type="region of interest" description="Disordered" evidence="1">
    <location>
        <begin position="268"/>
        <end position="306"/>
    </location>
</feature>
<feature type="transmembrane region" description="Helical" evidence="2">
    <location>
        <begin position="1370"/>
        <end position="1390"/>
    </location>
</feature>
<feature type="transmembrane region" description="Helical" evidence="2">
    <location>
        <begin position="1199"/>
        <end position="1223"/>
    </location>
</feature>
<dbReference type="GO" id="GO:0006396">
    <property type="term" value="P:RNA processing"/>
    <property type="evidence" value="ECO:0007669"/>
    <property type="project" value="InterPro"/>
</dbReference>
<gene>
    <name evidence="4" type="ORF">SPIL2461_LOCUS18975</name>
</gene>
<evidence type="ECO:0000256" key="1">
    <source>
        <dbReference type="SAM" id="MobiDB-lite"/>
    </source>
</evidence>
<organism evidence="4 5">
    <name type="scientific">Symbiodinium pilosum</name>
    <name type="common">Dinoflagellate</name>
    <dbReference type="NCBI Taxonomy" id="2952"/>
    <lineage>
        <taxon>Eukaryota</taxon>
        <taxon>Sar</taxon>
        <taxon>Alveolata</taxon>
        <taxon>Dinophyceae</taxon>
        <taxon>Suessiales</taxon>
        <taxon>Symbiodiniaceae</taxon>
        <taxon>Symbiodinium</taxon>
    </lineage>
</organism>
<feature type="domain" description="RNase III" evidence="3">
    <location>
        <begin position="927"/>
        <end position="1005"/>
    </location>
</feature>
<evidence type="ECO:0000313" key="5">
    <source>
        <dbReference type="Proteomes" id="UP000649617"/>
    </source>
</evidence>
<feature type="transmembrane region" description="Helical" evidence="2">
    <location>
        <begin position="1285"/>
        <end position="1306"/>
    </location>
</feature>
<protein>
    <recommendedName>
        <fullName evidence="3">RNase III domain-containing protein</fullName>
    </recommendedName>
</protein>
<dbReference type="OrthoDB" id="407427at2759"/>
<keyword evidence="5" id="KW-1185">Reference proteome</keyword>
<feature type="region of interest" description="Disordered" evidence="1">
    <location>
        <begin position="603"/>
        <end position="655"/>
    </location>
</feature>